<keyword evidence="4" id="KW-1185">Reference proteome</keyword>
<dbReference type="Gene3D" id="3.30.1150.10">
    <property type="match status" value="1"/>
</dbReference>
<gene>
    <name evidence="3" type="ORF">IDJ76_10755</name>
</gene>
<evidence type="ECO:0000313" key="4">
    <source>
        <dbReference type="Proteomes" id="UP000619078"/>
    </source>
</evidence>
<keyword evidence="1" id="KW-0732">Signal</keyword>
<accession>A0A926NS03</accession>
<feature type="chain" id="PRO_5037807834" evidence="1">
    <location>
        <begin position="19"/>
        <end position="259"/>
    </location>
</feature>
<dbReference type="SUPFAM" id="SSF82185">
    <property type="entry name" value="Histone H3 K4-specific methyltransferase SET7/9 N-terminal domain"/>
    <property type="match status" value="1"/>
</dbReference>
<protein>
    <submittedName>
        <fullName evidence="3">Energy transducer TonB</fullName>
    </submittedName>
</protein>
<dbReference type="SUPFAM" id="SSF74653">
    <property type="entry name" value="TolA/TonB C-terminal domain"/>
    <property type="match status" value="1"/>
</dbReference>
<dbReference type="Pfam" id="PF03544">
    <property type="entry name" value="TonB_C"/>
    <property type="match status" value="1"/>
</dbReference>
<organism evidence="3 4">
    <name type="scientific">Mucilaginibacter glaciei</name>
    <dbReference type="NCBI Taxonomy" id="2772109"/>
    <lineage>
        <taxon>Bacteria</taxon>
        <taxon>Pseudomonadati</taxon>
        <taxon>Bacteroidota</taxon>
        <taxon>Sphingobacteriia</taxon>
        <taxon>Sphingobacteriales</taxon>
        <taxon>Sphingobacteriaceae</taxon>
        <taxon>Mucilaginibacter</taxon>
    </lineage>
</organism>
<name>A0A926NS03_9SPHI</name>
<feature type="domain" description="TonB C-terminal" evidence="2">
    <location>
        <begin position="168"/>
        <end position="242"/>
    </location>
</feature>
<evidence type="ECO:0000313" key="3">
    <source>
        <dbReference type="EMBL" id="MBD1393577.1"/>
    </source>
</evidence>
<dbReference type="AlphaFoldDB" id="A0A926NS03"/>
<dbReference type="GO" id="GO:0055085">
    <property type="term" value="P:transmembrane transport"/>
    <property type="evidence" value="ECO:0007669"/>
    <property type="project" value="InterPro"/>
</dbReference>
<comment type="caution">
    <text evidence="3">The sequence shown here is derived from an EMBL/GenBank/DDBJ whole genome shotgun (WGS) entry which is preliminary data.</text>
</comment>
<dbReference type="Gene3D" id="2.20.110.10">
    <property type="entry name" value="Histone H3 K4-specific methyltransferase SET7/9 N-terminal domain"/>
    <property type="match status" value="1"/>
</dbReference>
<evidence type="ECO:0000256" key="1">
    <source>
        <dbReference type="SAM" id="SignalP"/>
    </source>
</evidence>
<dbReference type="InterPro" id="IPR037682">
    <property type="entry name" value="TonB_C"/>
</dbReference>
<dbReference type="Proteomes" id="UP000619078">
    <property type="component" value="Unassembled WGS sequence"/>
</dbReference>
<dbReference type="RefSeq" id="WP_191163320.1">
    <property type="nucleotide sequence ID" value="NZ_JACWMX010000004.1"/>
</dbReference>
<feature type="signal peptide" evidence="1">
    <location>
        <begin position="1"/>
        <end position="18"/>
    </location>
</feature>
<sequence>MKRLLLYLVLLTPAILSAQTKLVTDRDEDNNIVEKYEVLKAAPTIKDGGYKKYTYRNNELVCEGFYKNDQRDSTWKYYALPNQLSLEGQFHADQRTGVWTAYSRGMEQVKYDYTTKQLLFFKAPPADSLKEYRVINGADTIIAHLDRCPVYLDGPGNMIKLLVKNVVPRTANSDEIKGEVIIAFTLNKNGSRTNLKIKKGIGFGLDEQVFYAVANLDGQWLPGILNNKPVAVEYLVPVKFNIPAPHVIRVSRMIGQSVQ</sequence>
<proteinExistence type="predicted"/>
<reference evidence="3" key="1">
    <citation type="submission" date="2020-09" db="EMBL/GenBank/DDBJ databases">
        <title>Novel species of Mucilaginibacter isolated from a glacier on the Tibetan Plateau.</title>
        <authorList>
            <person name="Liu Q."/>
            <person name="Xin Y.-H."/>
        </authorList>
    </citation>
    <scope>NUCLEOTIDE SEQUENCE</scope>
    <source>
        <strain evidence="3">ZB1P21</strain>
    </source>
</reference>
<evidence type="ECO:0000259" key="2">
    <source>
        <dbReference type="Pfam" id="PF03544"/>
    </source>
</evidence>
<dbReference type="EMBL" id="JACWMX010000004">
    <property type="protein sequence ID" value="MBD1393577.1"/>
    <property type="molecule type" value="Genomic_DNA"/>
</dbReference>